<dbReference type="Proteomes" id="UP001352852">
    <property type="component" value="Unassembled WGS sequence"/>
</dbReference>
<keyword evidence="2" id="KW-1185">Reference proteome</keyword>
<sequence length="109" mass="12610">MLLQEFHIMYETIYLMKCPSPSCSKPTTQHDVATPALPCWDGGLRFPTSPRFPLNVTVVMMAKHFKFSFIRRQDFLQRLTSLSLCAFARTLSYQVKLASSQCLLLLFWD</sequence>
<proteinExistence type="predicted"/>
<comment type="caution">
    <text evidence="1">The sequence shown here is derived from an EMBL/GenBank/DDBJ whole genome shotgun (WGS) entry which is preliminary data.</text>
</comment>
<evidence type="ECO:0000313" key="2">
    <source>
        <dbReference type="Proteomes" id="UP001352852"/>
    </source>
</evidence>
<name>A0ABU7EUX7_9TELE</name>
<dbReference type="EMBL" id="JAHUTJ010067013">
    <property type="protein sequence ID" value="MED6290812.1"/>
    <property type="molecule type" value="Genomic_DNA"/>
</dbReference>
<protein>
    <submittedName>
        <fullName evidence="1">Uncharacterized protein</fullName>
    </submittedName>
</protein>
<organism evidence="1 2">
    <name type="scientific">Characodon lateralis</name>
    <dbReference type="NCBI Taxonomy" id="208331"/>
    <lineage>
        <taxon>Eukaryota</taxon>
        <taxon>Metazoa</taxon>
        <taxon>Chordata</taxon>
        <taxon>Craniata</taxon>
        <taxon>Vertebrata</taxon>
        <taxon>Euteleostomi</taxon>
        <taxon>Actinopterygii</taxon>
        <taxon>Neopterygii</taxon>
        <taxon>Teleostei</taxon>
        <taxon>Neoteleostei</taxon>
        <taxon>Acanthomorphata</taxon>
        <taxon>Ovalentaria</taxon>
        <taxon>Atherinomorphae</taxon>
        <taxon>Cyprinodontiformes</taxon>
        <taxon>Goodeidae</taxon>
        <taxon>Characodon</taxon>
    </lineage>
</organism>
<evidence type="ECO:0000313" key="1">
    <source>
        <dbReference type="EMBL" id="MED6290812.1"/>
    </source>
</evidence>
<accession>A0ABU7EUX7</accession>
<gene>
    <name evidence="1" type="ORF">CHARACLAT_017228</name>
</gene>
<reference evidence="1 2" key="1">
    <citation type="submission" date="2021-06" db="EMBL/GenBank/DDBJ databases">
        <authorList>
            <person name="Palmer J.M."/>
        </authorList>
    </citation>
    <scope>NUCLEOTIDE SEQUENCE [LARGE SCALE GENOMIC DNA]</scope>
    <source>
        <strain evidence="1 2">CL_MEX2019</strain>
        <tissue evidence="1">Muscle</tissue>
    </source>
</reference>